<dbReference type="PIRSF" id="PIRSF016578">
    <property type="entry name" value="HsaA"/>
    <property type="match status" value="1"/>
</dbReference>
<dbReference type="GO" id="GO:0016627">
    <property type="term" value="F:oxidoreductase activity, acting on the CH-CH group of donors"/>
    <property type="evidence" value="ECO:0007669"/>
    <property type="project" value="InterPro"/>
</dbReference>
<dbReference type="Gene3D" id="1.20.140.10">
    <property type="entry name" value="Butyryl-CoA Dehydrogenase, subunit A, domain 3"/>
    <property type="match status" value="1"/>
</dbReference>
<evidence type="ECO:0000313" key="4">
    <source>
        <dbReference type="Proteomes" id="UP000318733"/>
    </source>
</evidence>
<evidence type="ECO:0000259" key="2">
    <source>
        <dbReference type="Pfam" id="PF08028"/>
    </source>
</evidence>
<dbReference type="Proteomes" id="UP000318733">
    <property type="component" value="Unassembled WGS sequence"/>
</dbReference>
<reference evidence="3 4" key="1">
    <citation type="submission" date="2019-07" db="EMBL/GenBank/DDBJ databases">
        <authorList>
            <person name="Huq M.A."/>
        </authorList>
    </citation>
    <scope>NUCLEOTIDE SEQUENCE [LARGE SCALE GENOMIC DNA]</scope>
    <source>
        <strain evidence="3 4">MAH-19</strain>
    </source>
</reference>
<protein>
    <submittedName>
        <fullName evidence="3">Acyl-CoA dehydrogenase</fullName>
    </submittedName>
</protein>
<accession>A0A556MUJ8</accession>
<dbReference type="RefSeq" id="WP_144247180.1">
    <property type="nucleotide sequence ID" value="NZ_VLPK01000001.1"/>
</dbReference>
<keyword evidence="1" id="KW-0560">Oxidoreductase</keyword>
<dbReference type="InterPro" id="IPR013107">
    <property type="entry name" value="Acyl-CoA_DH_C"/>
</dbReference>
<organism evidence="3 4">
    <name type="scientific">Mucilaginibacter corticis</name>
    <dbReference type="NCBI Taxonomy" id="2597670"/>
    <lineage>
        <taxon>Bacteria</taxon>
        <taxon>Pseudomonadati</taxon>
        <taxon>Bacteroidota</taxon>
        <taxon>Sphingobacteriia</taxon>
        <taxon>Sphingobacteriales</taxon>
        <taxon>Sphingobacteriaceae</taxon>
        <taxon>Mucilaginibacter</taxon>
    </lineage>
</organism>
<sequence>MENTVPHPSAFISGDDINTIRNSAAEAEQLGILHPRQLEIIYRQQWFKLLVPKIYTGLQISLSELVRLQEAISWTDGSTGWVVTLCSGAGWFGGFIDPEIAGPVFNNSQVCLAGSGAVCGTAELTEAGYIINGSWKYASGAHHATQITANCAIKKNGEPVLNANGKQLVLPFIFDKKDVQILPAWKYIGMIATGSDAFEVKDLAVPHNRQFKIEPEAVVVDEPLYRYPFLQLAEATLAVNISGIAIHFIDLCGDVFKERMNHPRLTDQQKTYLIETLALANKEMNQLRSAFFDAVDNSWESIANENMVPDAQLSKVSATSRKLAITAREIVDQLYPLCGLTAASTSTEINRAWRNLHTASQHTLLTFAI</sequence>
<name>A0A556MUJ8_9SPHI</name>
<dbReference type="Gene3D" id="1.10.540.10">
    <property type="entry name" value="Acyl-CoA dehydrogenase/oxidase, N-terminal domain"/>
    <property type="match status" value="1"/>
</dbReference>
<proteinExistence type="predicted"/>
<dbReference type="Gene3D" id="2.40.110.10">
    <property type="entry name" value="Butyryl-CoA Dehydrogenase, subunit A, domain 2"/>
    <property type="match status" value="1"/>
</dbReference>
<dbReference type="InterPro" id="IPR009100">
    <property type="entry name" value="AcylCoA_DH/oxidase_NM_dom_sf"/>
</dbReference>
<dbReference type="InterPro" id="IPR037069">
    <property type="entry name" value="AcylCoA_DH/ox_N_sf"/>
</dbReference>
<keyword evidence="4" id="KW-1185">Reference proteome</keyword>
<comment type="caution">
    <text evidence="3">The sequence shown here is derived from an EMBL/GenBank/DDBJ whole genome shotgun (WGS) entry which is preliminary data.</text>
</comment>
<evidence type="ECO:0000256" key="1">
    <source>
        <dbReference type="ARBA" id="ARBA00023002"/>
    </source>
</evidence>
<dbReference type="AlphaFoldDB" id="A0A556MUJ8"/>
<evidence type="ECO:0000313" key="3">
    <source>
        <dbReference type="EMBL" id="TSJ43614.1"/>
    </source>
</evidence>
<dbReference type="InterPro" id="IPR046373">
    <property type="entry name" value="Acyl-CoA_Oxase/DH_mid-dom_sf"/>
</dbReference>
<dbReference type="EMBL" id="VLPK01000001">
    <property type="protein sequence ID" value="TSJ43614.1"/>
    <property type="molecule type" value="Genomic_DNA"/>
</dbReference>
<dbReference type="SUPFAM" id="SSF56645">
    <property type="entry name" value="Acyl-CoA dehydrogenase NM domain-like"/>
    <property type="match status" value="1"/>
</dbReference>
<dbReference type="GO" id="GO:0050660">
    <property type="term" value="F:flavin adenine dinucleotide binding"/>
    <property type="evidence" value="ECO:0007669"/>
    <property type="project" value="InterPro"/>
</dbReference>
<feature type="domain" description="Acyl-CoA dehydrogenase C-terminal" evidence="2">
    <location>
        <begin position="237"/>
        <end position="365"/>
    </location>
</feature>
<dbReference type="OrthoDB" id="1170793at2"/>
<dbReference type="Pfam" id="PF08028">
    <property type="entry name" value="Acyl-CoA_dh_2"/>
    <property type="match status" value="1"/>
</dbReference>
<gene>
    <name evidence="3" type="ORF">FO440_05335</name>
</gene>